<protein>
    <submittedName>
        <fullName evidence="1">Uncharacterized protein</fullName>
    </submittedName>
</protein>
<dbReference type="Proteomes" id="UP001060085">
    <property type="component" value="Linkage Group LG08"/>
</dbReference>
<comment type="caution">
    <text evidence="1">The sequence shown here is derived from an EMBL/GenBank/DDBJ whole genome shotgun (WGS) entry which is preliminary data.</text>
</comment>
<name>A0ACB9ZSX8_CATRO</name>
<gene>
    <name evidence="1" type="ORF">M9H77_35921</name>
</gene>
<accession>A0ACB9ZSX8</accession>
<evidence type="ECO:0000313" key="1">
    <source>
        <dbReference type="EMBL" id="KAI5649916.1"/>
    </source>
</evidence>
<dbReference type="EMBL" id="CM044708">
    <property type="protein sequence ID" value="KAI5649916.1"/>
    <property type="molecule type" value="Genomic_DNA"/>
</dbReference>
<proteinExistence type="predicted"/>
<evidence type="ECO:0000313" key="2">
    <source>
        <dbReference type="Proteomes" id="UP001060085"/>
    </source>
</evidence>
<sequence>MPLVHAMKSTVLESIYQLSCAHKLLIDVAGFPSTFKQPVVKYWTIMVLLLWDFAHSLVLLQIAEVDGLAKGIVLYLSLGHYMVDIQSDSLVFVNTIQDWNKVADCLANYSCDLAKSQQFLSYSCLPREAGGLCFLDKLSVLAIHCTKGGLSCPSSPLFCTFFLYYQ</sequence>
<organism evidence="1 2">
    <name type="scientific">Catharanthus roseus</name>
    <name type="common">Madagascar periwinkle</name>
    <name type="synonym">Vinca rosea</name>
    <dbReference type="NCBI Taxonomy" id="4058"/>
    <lineage>
        <taxon>Eukaryota</taxon>
        <taxon>Viridiplantae</taxon>
        <taxon>Streptophyta</taxon>
        <taxon>Embryophyta</taxon>
        <taxon>Tracheophyta</taxon>
        <taxon>Spermatophyta</taxon>
        <taxon>Magnoliopsida</taxon>
        <taxon>eudicotyledons</taxon>
        <taxon>Gunneridae</taxon>
        <taxon>Pentapetalae</taxon>
        <taxon>asterids</taxon>
        <taxon>lamiids</taxon>
        <taxon>Gentianales</taxon>
        <taxon>Apocynaceae</taxon>
        <taxon>Rauvolfioideae</taxon>
        <taxon>Vinceae</taxon>
        <taxon>Catharanthinae</taxon>
        <taxon>Catharanthus</taxon>
    </lineage>
</organism>
<reference evidence="2" key="1">
    <citation type="journal article" date="2023" name="Nat. Plants">
        <title>Single-cell RNA sequencing provides a high-resolution roadmap for understanding the multicellular compartmentation of specialized metabolism.</title>
        <authorList>
            <person name="Sun S."/>
            <person name="Shen X."/>
            <person name="Li Y."/>
            <person name="Li Y."/>
            <person name="Wang S."/>
            <person name="Li R."/>
            <person name="Zhang H."/>
            <person name="Shen G."/>
            <person name="Guo B."/>
            <person name="Wei J."/>
            <person name="Xu J."/>
            <person name="St-Pierre B."/>
            <person name="Chen S."/>
            <person name="Sun C."/>
        </authorList>
    </citation>
    <scope>NUCLEOTIDE SEQUENCE [LARGE SCALE GENOMIC DNA]</scope>
</reference>
<keyword evidence="2" id="KW-1185">Reference proteome</keyword>